<protein>
    <submittedName>
        <fullName evidence="1">Uncharacterized protein</fullName>
    </submittedName>
</protein>
<dbReference type="HOGENOM" id="CLU_2050476_0_0_1"/>
<dbReference type="EMBL" id="KN840483">
    <property type="protein sequence ID" value="KIP08190.1"/>
    <property type="molecule type" value="Genomic_DNA"/>
</dbReference>
<dbReference type="Proteomes" id="UP000053257">
    <property type="component" value="Unassembled WGS sequence"/>
</dbReference>
<organism evidence="1 2">
    <name type="scientific">Phlebiopsis gigantea (strain 11061_1 CR5-6)</name>
    <name type="common">White-rot fungus</name>
    <name type="synonym">Peniophora gigantea</name>
    <dbReference type="NCBI Taxonomy" id="745531"/>
    <lineage>
        <taxon>Eukaryota</taxon>
        <taxon>Fungi</taxon>
        <taxon>Dikarya</taxon>
        <taxon>Basidiomycota</taxon>
        <taxon>Agaricomycotina</taxon>
        <taxon>Agaricomycetes</taxon>
        <taxon>Polyporales</taxon>
        <taxon>Phanerochaetaceae</taxon>
        <taxon>Phlebiopsis</taxon>
    </lineage>
</organism>
<evidence type="ECO:0000313" key="1">
    <source>
        <dbReference type="EMBL" id="KIP08190.1"/>
    </source>
</evidence>
<evidence type="ECO:0000313" key="2">
    <source>
        <dbReference type="Proteomes" id="UP000053257"/>
    </source>
</evidence>
<sequence length="120" mass="13309">MLCNRNPNTPIQKHASIAATCDHCLRRTAHAAIGLPPEYYGPLNPAILAARHTGEGGPLARRQSYQTSSPQQSIFYGIASRAKPWRLLRLITGRHRPTSCLEIPRTSASRRVSRSLCRPL</sequence>
<dbReference type="AlphaFoldDB" id="A0A0C3SBR0"/>
<keyword evidence="2" id="KW-1185">Reference proteome</keyword>
<accession>A0A0C3SBR0</accession>
<gene>
    <name evidence="1" type="ORF">PHLGIDRAFT_386128</name>
</gene>
<name>A0A0C3SBR0_PHLG1</name>
<proteinExistence type="predicted"/>
<reference evidence="1 2" key="1">
    <citation type="journal article" date="2014" name="PLoS Genet.">
        <title>Analysis of the Phlebiopsis gigantea genome, transcriptome and secretome provides insight into its pioneer colonization strategies of wood.</title>
        <authorList>
            <person name="Hori C."/>
            <person name="Ishida T."/>
            <person name="Igarashi K."/>
            <person name="Samejima M."/>
            <person name="Suzuki H."/>
            <person name="Master E."/>
            <person name="Ferreira P."/>
            <person name="Ruiz-Duenas F.J."/>
            <person name="Held B."/>
            <person name="Canessa P."/>
            <person name="Larrondo L.F."/>
            <person name="Schmoll M."/>
            <person name="Druzhinina I.S."/>
            <person name="Kubicek C.P."/>
            <person name="Gaskell J.A."/>
            <person name="Kersten P."/>
            <person name="St John F."/>
            <person name="Glasner J."/>
            <person name="Sabat G."/>
            <person name="Splinter BonDurant S."/>
            <person name="Syed K."/>
            <person name="Yadav J."/>
            <person name="Mgbeahuruike A.C."/>
            <person name="Kovalchuk A."/>
            <person name="Asiegbu F.O."/>
            <person name="Lackner G."/>
            <person name="Hoffmeister D."/>
            <person name="Rencoret J."/>
            <person name="Gutierrez A."/>
            <person name="Sun H."/>
            <person name="Lindquist E."/>
            <person name="Barry K."/>
            <person name="Riley R."/>
            <person name="Grigoriev I.V."/>
            <person name="Henrissat B."/>
            <person name="Kues U."/>
            <person name="Berka R.M."/>
            <person name="Martinez A.T."/>
            <person name="Covert S.F."/>
            <person name="Blanchette R.A."/>
            <person name="Cullen D."/>
        </authorList>
    </citation>
    <scope>NUCLEOTIDE SEQUENCE [LARGE SCALE GENOMIC DNA]</scope>
    <source>
        <strain evidence="1 2">11061_1 CR5-6</strain>
    </source>
</reference>